<evidence type="ECO:0000313" key="3">
    <source>
        <dbReference type="Proteomes" id="UP001341281"/>
    </source>
</evidence>
<keyword evidence="1" id="KW-0812">Transmembrane</keyword>
<dbReference type="AlphaFoldDB" id="A0AAQ3TPL4"/>
<dbReference type="EMBL" id="CP144749">
    <property type="protein sequence ID" value="WVZ74957.1"/>
    <property type="molecule type" value="Genomic_DNA"/>
</dbReference>
<reference evidence="2 3" key="1">
    <citation type="submission" date="2024-02" db="EMBL/GenBank/DDBJ databases">
        <title>High-quality chromosome-scale genome assembly of Pensacola bahiagrass (Paspalum notatum Flugge var. saurae).</title>
        <authorList>
            <person name="Vega J.M."/>
            <person name="Podio M."/>
            <person name="Orjuela J."/>
            <person name="Siena L.A."/>
            <person name="Pessino S.C."/>
            <person name="Combes M.C."/>
            <person name="Mariac C."/>
            <person name="Albertini E."/>
            <person name="Pupilli F."/>
            <person name="Ortiz J.P.A."/>
            <person name="Leblanc O."/>
        </authorList>
    </citation>
    <scope>NUCLEOTIDE SEQUENCE [LARGE SCALE GENOMIC DNA]</scope>
    <source>
        <strain evidence="2">R1</strain>
        <tissue evidence="2">Leaf</tissue>
    </source>
</reference>
<sequence length="71" mass="7761">MVAAAAIGTAAGVLQIPVAVYLIGKSRRRVTPRALIVDTSFWTDMVLPADLRLERGVRQPKLRRHGIVVGR</sequence>
<keyword evidence="1" id="KW-0472">Membrane</keyword>
<feature type="transmembrane region" description="Helical" evidence="1">
    <location>
        <begin position="6"/>
        <end position="24"/>
    </location>
</feature>
<protein>
    <submittedName>
        <fullName evidence="2">Uncharacterized protein</fullName>
    </submittedName>
</protein>
<organism evidence="2 3">
    <name type="scientific">Paspalum notatum var. saurae</name>
    <dbReference type="NCBI Taxonomy" id="547442"/>
    <lineage>
        <taxon>Eukaryota</taxon>
        <taxon>Viridiplantae</taxon>
        <taxon>Streptophyta</taxon>
        <taxon>Embryophyta</taxon>
        <taxon>Tracheophyta</taxon>
        <taxon>Spermatophyta</taxon>
        <taxon>Magnoliopsida</taxon>
        <taxon>Liliopsida</taxon>
        <taxon>Poales</taxon>
        <taxon>Poaceae</taxon>
        <taxon>PACMAD clade</taxon>
        <taxon>Panicoideae</taxon>
        <taxon>Andropogonodae</taxon>
        <taxon>Paspaleae</taxon>
        <taxon>Paspalinae</taxon>
        <taxon>Paspalum</taxon>
    </lineage>
</organism>
<accession>A0AAQ3TPL4</accession>
<proteinExistence type="predicted"/>
<evidence type="ECO:0000313" key="2">
    <source>
        <dbReference type="EMBL" id="WVZ74957.1"/>
    </source>
</evidence>
<keyword evidence="1" id="KW-1133">Transmembrane helix</keyword>
<evidence type="ECO:0000256" key="1">
    <source>
        <dbReference type="SAM" id="Phobius"/>
    </source>
</evidence>
<keyword evidence="3" id="KW-1185">Reference proteome</keyword>
<dbReference type="Proteomes" id="UP001341281">
    <property type="component" value="Chromosome 05"/>
</dbReference>
<gene>
    <name evidence="2" type="ORF">U9M48_023070</name>
</gene>
<name>A0AAQ3TPL4_PASNO</name>